<protein>
    <recommendedName>
        <fullName evidence="4">Protein BCCIP homolog</fullName>
    </recommendedName>
</protein>
<sequence length="245" mass="27075">MPHKISRTDGDVVQPTVQLDLEGFTPSESDADGIAMLLKHLFHSSPTAKELADYIVEHSHCATVVRPSEESGDESDEDTDDPAIVLSLTTAVSLAAAEGEKHSVIKQLRQFLMDIISDAAACAEKDTLLSYFSPSSPTRLFLFLNERFDTFPLSICADAVAGLPAELKEANLNPTDLLLLTRAHRSHGEIEYAYPEVEKIIPFSSVHLQVTNKSATDEEDFNTFFLSIVPMSRFPDVLENLRRDL</sequence>
<dbReference type="STRING" id="147828.A0A4S2LTS8"/>
<comment type="caution">
    <text evidence="2">The sequence shown here is derived from an EMBL/GenBank/DDBJ whole genome shotgun (WGS) entry which is preliminary data.</text>
</comment>
<evidence type="ECO:0000256" key="1">
    <source>
        <dbReference type="ARBA" id="ARBA00006781"/>
    </source>
</evidence>
<proteinExistence type="inferred from homology"/>
<reference evidence="2 3" key="1">
    <citation type="journal article" date="2019" name="BMC Genomics">
        <title>New insights from Opisthorchis felineus genome: update on genomics of the epidemiologically important liver flukes.</title>
        <authorList>
            <person name="Ershov N.I."/>
            <person name="Mordvinov V.A."/>
            <person name="Prokhortchouk E.B."/>
            <person name="Pakharukova M.Y."/>
            <person name="Gunbin K.V."/>
            <person name="Ustyantsev K."/>
            <person name="Genaev M.A."/>
            <person name="Blinov A.G."/>
            <person name="Mazur A."/>
            <person name="Boulygina E."/>
            <person name="Tsygankova S."/>
            <person name="Khrameeva E."/>
            <person name="Chekanov N."/>
            <person name="Fan G."/>
            <person name="Xiao A."/>
            <person name="Zhang H."/>
            <person name="Xu X."/>
            <person name="Yang H."/>
            <person name="Solovyev V."/>
            <person name="Lee S.M."/>
            <person name="Liu X."/>
            <person name="Afonnikov D.A."/>
            <person name="Skryabin K.G."/>
        </authorList>
    </citation>
    <scope>NUCLEOTIDE SEQUENCE [LARGE SCALE GENOMIC DNA]</scope>
    <source>
        <strain evidence="2">AK-0245</strain>
        <tissue evidence="2">Whole organism</tissue>
    </source>
</reference>
<dbReference type="Proteomes" id="UP000308267">
    <property type="component" value="Unassembled WGS sequence"/>
</dbReference>
<dbReference type="PANTHER" id="PTHR13261">
    <property type="entry name" value="BRCA2 AND CDKN1A INTERACTING PROTEIN"/>
    <property type="match status" value="1"/>
</dbReference>
<evidence type="ECO:0008006" key="4">
    <source>
        <dbReference type="Google" id="ProtNLM"/>
    </source>
</evidence>
<accession>A0A4S2LTS8</accession>
<keyword evidence="3" id="KW-1185">Reference proteome</keyword>
<dbReference type="GO" id="GO:0005634">
    <property type="term" value="C:nucleus"/>
    <property type="evidence" value="ECO:0007669"/>
    <property type="project" value="TreeGrafter"/>
</dbReference>
<gene>
    <name evidence="2" type="ORF">CRM22_005156</name>
</gene>
<dbReference type="Pfam" id="PF13862">
    <property type="entry name" value="BCCIP"/>
    <property type="match status" value="1"/>
</dbReference>
<dbReference type="InterPro" id="IPR025602">
    <property type="entry name" value="BCP1_family"/>
</dbReference>
<dbReference type="AlphaFoldDB" id="A0A4S2LTS8"/>
<evidence type="ECO:0000313" key="3">
    <source>
        <dbReference type="Proteomes" id="UP000308267"/>
    </source>
</evidence>
<dbReference type="PANTHER" id="PTHR13261:SF0">
    <property type="entry name" value="BRCA2 AND CDKN1A-INTERACTING PROTEIN"/>
    <property type="match status" value="1"/>
</dbReference>
<dbReference type="OrthoDB" id="27543at2759"/>
<dbReference type="EMBL" id="SJOL01006440">
    <property type="protein sequence ID" value="TGZ66776.1"/>
    <property type="molecule type" value="Genomic_DNA"/>
</dbReference>
<evidence type="ECO:0000313" key="2">
    <source>
        <dbReference type="EMBL" id="TGZ66776.1"/>
    </source>
</evidence>
<name>A0A4S2LTS8_OPIFE</name>
<organism evidence="2 3">
    <name type="scientific">Opisthorchis felineus</name>
    <dbReference type="NCBI Taxonomy" id="147828"/>
    <lineage>
        <taxon>Eukaryota</taxon>
        <taxon>Metazoa</taxon>
        <taxon>Spiralia</taxon>
        <taxon>Lophotrochozoa</taxon>
        <taxon>Platyhelminthes</taxon>
        <taxon>Trematoda</taxon>
        <taxon>Digenea</taxon>
        <taxon>Opisthorchiida</taxon>
        <taxon>Opisthorchiata</taxon>
        <taxon>Opisthorchiidae</taxon>
        <taxon>Opisthorchis</taxon>
    </lineage>
</organism>
<comment type="similarity">
    <text evidence="1">Belongs to the BCP1 family.</text>
</comment>